<feature type="transmembrane region" description="Helical" evidence="1">
    <location>
        <begin position="45"/>
        <end position="65"/>
    </location>
</feature>
<proteinExistence type="predicted"/>
<keyword evidence="3" id="KW-1185">Reference proteome</keyword>
<dbReference type="RefSeq" id="WP_069980248.1">
    <property type="nucleotide sequence ID" value="NZ_CP017269.1"/>
</dbReference>
<organism evidence="2 3">
    <name type="scientific">Geosporobacter ferrireducens</name>
    <dbReference type="NCBI Taxonomy" id="1424294"/>
    <lineage>
        <taxon>Bacteria</taxon>
        <taxon>Bacillati</taxon>
        <taxon>Bacillota</taxon>
        <taxon>Clostridia</taxon>
        <taxon>Peptostreptococcales</taxon>
        <taxon>Thermotaleaceae</taxon>
        <taxon>Geosporobacter</taxon>
    </lineage>
</organism>
<dbReference type="OrthoDB" id="2058181at2"/>
<dbReference type="KEGG" id="gfe:Gferi_21765"/>
<name>A0A1D8GMA6_9FIRM</name>
<gene>
    <name evidence="2" type="ORF">Gferi_21765</name>
</gene>
<evidence type="ECO:0000313" key="2">
    <source>
        <dbReference type="EMBL" id="AOT71932.1"/>
    </source>
</evidence>
<dbReference type="AlphaFoldDB" id="A0A1D8GMA6"/>
<keyword evidence="1" id="KW-0812">Transmembrane</keyword>
<keyword evidence="1" id="KW-1133">Transmembrane helix</keyword>
<evidence type="ECO:0000256" key="1">
    <source>
        <dbReference type="SAM" id="Phobius"/>
    </source>
</evidence>
<dbReference type="Proteomes" id="UP000095743">
    <property type="component" value="Chromosome"/>
</dbReference>
<keyword evidence="1" id="KW-0472">Membrane</keyword>
<sequence length="70" mass="7836">MVKQSLKAAIGVSAGITIGGVIIPRIFLFPNLYNETFPPVLVHSLMYFAGSYIVSFLVFLFIEWLKSKLK</sequence>
<accession>A0A1D8GMA6</accession>
<protein>
    <submittedName>
        <fullName evidence="2">Uncharacterized protein</fullName>
    </submittedName>
</protein>
<reference evidence="2 3" key="1">
    <citation type="submission" date="2016-09" db="EMBL/GenBank/DDBJ databases">
        <title>Genomic analysis reveals versatility of anaerobic energy metabolism of Geosporobacter ferrireducens IRF9 of phylum Firmicutes.</title>
        <authorList>
            <person name="Kim S.-J."/>
        </authorList>
    </citation>
    <scope>NUCLEOTIDE SEQUENCE [LARGE SCALE GENOMIC DNA]</scope>
    <source>
        <strain evidence="2 3">IRF9</strain>
    </source>
</reference>
<evidence type="ECO:0000313" key="3">
    <source>
        <dbReference type="Proteomes" id="UP000095743"/>
    </source>
</evidence>
<feature type="transmembrane region" description="Helical" evidence="1">
    <location>
        <begin position="12"/>
        <end position="33"/>
    </location>
</feature>
<dbReference type="EMBL" id="CP017269">
    <property type="protein sequence ID" value="AOT71932.1"/>
    <property type="molecule type" value="Genomic_DNA"/>
</dbReference>